<gene>
    <name evidence="1" type="ORF">GGR43_000484</name>
</gene>
<dbReference type="RefSeq" id="WP_188070368.1">
    <property type="nucleotide sequence ID" value="NZ_BSPS01000099.1"/>
</dbReference>
<evidence type="ECO:0000313" key="1">
    <source>
        <dbReference type="EMBL" id="MBB3924783.1"/>
    </source>
</evidence>
<dbReference type="AlphaFoldDB" id="A0A7W6BDG5"/>
<evidence type="ECO:0000313" key="2">
    <source>
        <dbReference type="Proteomes" id="UP000571950"/>
    </source>
</evidence>
<dbReference type="Proteomes" id="UP000571950">
    <property type="component" value="Unassembled WGS sequence"/>
</dbReference>
<keyword evidence="2" id="KW-1185">Reference proteome</keyword>
<name>A0A7W6BDG5_9SPHN</name>
<proteinExistence type="predicted"/>
<accession>A0A7W6BDG5</accession>
<comment type="caution">
    <text evidence="1">The sequence shown here is derived from an EMBL/GenBank/DDBJ whole genome shotgun (WGS) entry which is preliminary data.</text>
</comment>
<organism evidence="1 2">
    <name type="scientific">Sphingobium jiangsuense</name>
    <dbReference type="NCBI Taxonomy" id="870476"/>
    <lineage>
        <taxon>Bacteria</taxon>
        <taxon>Pseudomonadati</taxon>
        <taxon>Pseudomonadota</taxon>
        <taxon>Alphaproteobacteria</taxon>
        <taxon>Sphingomonadales</taxon>
        <taxon>Sphingomonadaceae</taxon>
        <taxon>Sphingobium</taxon>
    </lineage>
</organism>
<dbReference type="EMBL" id="JACIDT010000002">
    <property type="protein sequence ID" value="MBB3924783.1"/>
    <property type="molecule type" value="Genomic_DNA"/>
</dbReference>
<protein>
    <submittedName>
        <fullName evidence="1">Uncharacterized protein</fullName>
    </submittedName>
</protein>
<reference evidence="1 2" key="1">
    <citation type="submission" date="2020-08" db="EMBL/GenBank/DDBJ databases">
        <title>Genomic Encyclopedia of Type Strains, Phase IV (KMG-IV): sequencing the most valuable type-strain genomes for metagenomic binning, comparative biology and taxonomic classification.</title>
        <authorList>
            <person name="Goeker M."/>
        </authorList>
    </citation>
    <scope>NUCLEOTIDE SEQUENCE [LARGE SCALE GENOMIC DNA]</scope>
    <source>
        <strain evidence="1 2">DSM 26189</strain>
    </source>
</reference>
<sequence>MDSLRGQNEIEASAPYEDEAIEAPPVIAGSERRMQVRAYNYWVSLLGNRGFPSIEDLNPEEMEDFGAFSVLLDFSLGLENPAIIYLGSALRDECGITGTIERIDQVPPRSLLSRLTDHYLQIIANAAPVGFEAEFTNQRGVEIMYRGILMPFSSNDETIDFIYGVINWKEVASQTMLDGLGEEIRAALASPDAARQGDGAIWAEGPSATADFDLSEPLDAEVLAVEARQEEGAELDLAAFEREEPLDLVDVAPEPARDEPLVDVADWEAAVEHDPIGIEDIDPVLDAEMDAAPPMPAEAAEEGLSARLTLARQSAAEAGENDARSRVALYRAIGNAYDFALEARAAPEDYDALLKEAGIAVQARSPNTAVIKLVFGADHDKTRIAEYACALDYAFARGLAGGELPGQLLSHEGGLKGLVRDMRAERRAESAAGKTDRPVRRIDRAVRRLSDAHAVDAAALPFDEHGLAVVVARREADGGIALVAGVDMADKAAQKILIEASKGL</sequence>